<proteinExistence type="predicted"/>
<name>A0ACC2NG41_9HYME</name>
<dbReference type="Proteomes" id="UP001239111">
    <property type="component" value="Chromosome 3"/>
</dbReference>
<gene>
    <name evidence="1" type="ORF">QAD02_001316</name>
</gene>
<keyword evidence="2" id="KW-1185">Reference proteome</keyword>
<evidence type="ECO:0000313" key="1">
    <source>
        <dbReference type="EMBL" id="KAJ8670057.1"/>
    </source>
</evidence>
<comment type="caution">
    <text evidence="1">The sequence shown here is derived from an EMBL/GenBank/DDBJ whole genome shotgun (WGS) entry which is preliminary data.</text>
</comment>
<organism evidence="1 2">
    <name type="scientific">Eretmocerus hayati</name>
    <dbReference type="NCBI Taxonomy" id="131215"/>
    <lineage>
        <taxon>Eukaryota</taxon>
        <taxon>Metazoa</taxon>
        <taxon>Ecdysozoa</taxon>
        <taxon>Arthropoda</taxon>
        <taxon>Hexapoda</taxon>
        <taxon>Insecta</taxon>
        <taxon>Pterygota</taxon>
        <taxon>Neoptera</taxon>
        <taxon>Endopterygota</taxon>
        <taxon>Hymenoptera</taxon>
        <taxon>Apocrita</taxon>
        <taxon>Proctotrupomorpha</taxon>
        <taxon>Chalcidoidea</taxon>
        <taxon>Aphelinidae</taxon>
        <taxon>Aphelininae</taxon>
        <taxon>Eretmocerus</taxon>
    </lineage>
</organism>
<protein>
    <submittedName>
        <fullName evidence="1">Uncharacterized protein</fullName>
    </submittedName>
</protein>
<dbReference type="EMBL" id="CM056743">
    <property type="protein sequence ID" value="KAJ8670057.1"/>
    <property type="molecule type" value="Genomic_DNA"/>
</dbReference>
<accession>A0ACC2NG41</accession>
<evidence type="ECO:0000313" key="2">
    <source>
        <dbReference type="Proteomes" id="UP001239111"/>
    </source>
</evidence>
<reference evidence="1" key="1">
    <citation type="submission" date="2023-04" db="EMBL/GenBank/DDBJ databases">
        <title>A chromosome-level genome assembly of the parasitoid wasp Eretmocerus hayati.</title>
        <authorList>
            <person name="Zhong Y."/>
            <person name="Liu S."/>
            <person name="Liu Y."/>
        </authorList>
    </citation>
    <scope>NUCLEOTIDE SEQUENCE</scope>
    <source>
        <strain evidence="1">ZJU_SS_LIU_2023</strain>
    </source>
</reference>
<sequence>MSRFSRQTDASVEEMNDDSTVPLEPEDLKILGEPTAEKNNDSLLHVDVRTLCKNLVLIDSDEEAKTQLLTAYPKLENFAARMLDKEIVRLLSTNAIKRDGHLAESQDPTGHA</sequence>